<protein>
    <submittedName>
        <fullName evidence="7">MBL fold hydrolase</fullName>
    </submittedName>
</protein>
<dbReference type="SUPFAM" id="SSF56281">
    <property type="entry name" value="Metallo-hydrolase/oxidoreductase"/>
    <property type="match status" value="1"/>
</dbReference>
<dbReference type="CDD" id="cd07729">
    <property type="entry name" value="AHL_lactonase_MBL-fold"/>
    <property type="match status" value="1"/>
</dbReference>
<proteinExistence type="inferred from homology"/>
<dbReference type="AlphaFoldDB" id="A0A261RKT6"/>
<evidence type="ECO:0000256" key="1">
    <source>
        <dbReference type="ARBA" id="ARBA00001947"/>
    </source>
</evidence>
<dbReference type="InterPro" id="IPR001279">
    <property type="entry name" value="Metallo-B-lactamas"/>
</dbReference>
<reference evidence="8" key="1">
    <citation type="submission" date="2017-05" db="EMBL/GenBank/DDBJ databases">
        <title>Complete and WGS of Bordetella genogroups.</title>
        <authorList>
            <person name="Spilker T."/>
            <person name="Lipuma J."/>
        </authorList>
    </citation>
    <scope>NUCLEOTIDE SEQUENCE [LARGE SCALE GENOMIC DNA]</scope>
    <source>
        <strain evidence="8">AU18089</strain>
    </source>
</reference>
<evidence type="ECO:0000256" key="3">
    <source>
        <dbReference type="ARBA" id="ARBA00022723"/>
    </source>
</evidence>
<dbReference type="Pfam" id="PF00753">
    <property type="entry name" value="Lactamase_B"/>
    <property type="match status" value="1"/>
</dbReference>
<dbReference type="GO" id="GO:0046872">
    <property type="term" value="F:metal ion binding"/>
    <property type="evidence" value="ECO:0007669"/>
    <property type="project" value="UniProtKB-KW"/>
</dbReference>
<dbReference type="Proteomes" id="UP000216947">
    <property type="component" value="Unassembled WGS sequence"/>
</dbReference>
<dbReference type="PANTHER" id="PTHR42978">
    <property type="entry name" value="QUORUM-QUENCHING LACTONASE YTNP-RELATED-RELATED"/>
    <property type="match status" value="1"/>
</dbReference>
<evidence type="ECO:0000313" key="8">
    <source>
        <dbReference type="Proteomes" id="UP000216947"/>
    </source>
</evidence>
<organism evidence="7 8">
    <name type="scientific">Bordetella genomosp. 7</name>
    <dbReference type="NCBI Taxonomy" id="1416805"/>
    <lineage>
        <taxon>Bacteria</taxon>
        <taxon>Pseudomonadati</taxon>
        <taxon>Pseudomonadota</taxon>
        <taxon>Betaproteobacteria</taxon>
        <taxon>Burkholderiales</taxon>
        <taxon>Alcaligenaceae</taxon>
        <taxon>Bordetella</taxon>
    </lineage>
</organism>
<dbReference type="InterPro" id="IPR036866">
    <property type="entry name" value="RibonucZ/Hydroxyglut_hydro"/>
</dbReference>
<evidence type="ECO:0000256" key="4">
    <source>
        <dbReference type="ARBA" id="ARBA00022801"/>
    </source>
</evidence>
<dbReference type="SMART" id="SM00849">
    <property type="entry name" value="Lactamase_B"/>
    <property type="match status" value="1"/>
</dbReference>
<feature type="domain" description="Metallo-beta-lactamase" evidence="6">
    <location>
        <begin position="41"/>
        <end position="241"/>
    </location>
</feature>
<keyword evidence="8" id="KW-1185">Reference proteome</keyword>
<dbReference type="PANTHER" id="PTHR42978:SF7">
    <property type="entry name" value="METALLO-HYDROLASE RV2300C-RELATED"/>
    <property type="match status" value="1"/>
</dbReference>
<comment type="similarity">
    <text evidence="2">Belongs to the metallo-beta-lactamase superfamily.</text>
</comment>
<evidence type="ECO:0000256" key="5">
    <source>
        <dbReference type="ARBA" id="ARBA00022833"/>
    </source>
</evidence>
<evidence type="ECO:0000313" key="7">
    <source>
        <dbReference type="EMBL" id="OZI25292.1"/>
    </source>
</evidence>
<keyword evidence="5" id="KW-0862">Zinc</keyword>
<comment type="caution">
    <text evidence="7">The sequence shown here is derived from an EMBL/GenBank/DDBJ whole genome shotgun (WGS) entry which is preliminary data.</text>
</comment>
<comment type="cofactor">
    <cofactor evidence="1">
        <name>Zn(2+)</name>
        <dbReference type="ChEBI" id="CHEBI:29105"/>
    </cofactor>
</comment>
<gene>
    <name evidence="7" type="ORF">CAL19_04725</name>
</gene>
<evidence type="ECO:0000256" key="2">
    <source>
        <dbReference type="ARBA" id="ARBA00007749"/>
    </source>
</evidence>
<dbReference type="InterPro" id="IPR051013">
    <property type="entry name" value="MBL_superfamily_lactonases"/>
</dbReference>
<keyword evidence="3" id="KW-0479">Metal-binding</keyword>
<sequence length="269" mass="29839">MPSETQPFELYALRYARHRGRLAEHNYLGGADFHDAGSDLDYYIWVARRGAETYVIDTGFGEAAARERGRELLVTIPQALAQLQLDAARIEQVIITHLHYDHAGSLASFPAATFHLQEAEAAYATGPCMCHGALRHPYDVENVVDYVRTLYQGRVRFHQGSAQISPGLSVHRVGGHTAGLQVVRVWTKRGWVVLASDATHLYGNLSRQHPFPVVYHVGEMLEGYRIVRELADSEAHIVPGHDPLVMRRYPAASAALAGKVARLDAEPVE</sequence>
<dbReference type="Gene3D" id="3.60.15.10">
    <property type="entry name" value="Ribonuclease Z/Hydroxyacylglutathione hydrolase-like"/>
    <property type="match status" value="1"/>
</dbReference>
<accession>A0A261RKT6</accession>
<dbReference type="EMBL" id="NEVK01000003">
    <property type="protein sequence ID" value="OZI25292.1"/>
    <property type="molecule type" value="Genomic_DNA"/>
</dbReference>
<name>A0A261RKT6_9BORD</name>
<dbReference type="GO" id="GO:0016787">
    <property type="term" value="F:hydrolase activity"/>
    <property type="evidence" value="ECO:0007669"/>
    <property type="project" value="UniProtKB-KW"/>
</dbReference>
<keyword evidence="4 7" id="KW-0378">Hydrolase</keyword>
<evidence type="ECO:0000259" key="6">
    <source>
        <dbReference type="SMART" id="SM00849"/>
    </source>
</evidence>